<evidence type="ECO:0000256" key="5">
    <source>
        <dbReference type="HAMAP-Rule" id="MF_00944"/>
    </source>
</evidence>
<dbReference type="NCBIfam" id="TIGR00092">
    <property type="entry name" value="redox-regulated ATPase YchF"/>
    <property type="match status" value="1"/>
</dbReference>
<dbReference type="PROSITE" id="PS51710">
    <property type="entry name" value="G_OBG"/>
    <property type="match status" value="1"/>
</dbReference>
<dbReference type="InterPro" id="IPR027417">
    <property type="entry name" value="P-loop_NTPase"/>
</dbReference>
<dbReference type="EMBL" id="CCXQ01000063">
    <property type="protein sequence ID" value="CEG20700.1"/>
    <property type="molecule type" value="Genomic_DNA"/>
</dbReference>
<evidence type="ECO:0000313" key="6">
    <source>
        <dbReference type="EMBL" id="CEG20700.1"/>
    </source>
</evidence>
<dbReference type="InterPro" id="IPR031167">
    <property type="entry name" value="G_OBG"/>
</dbReference>
<dbReference type="AlphaFoldDB" id="A0A098EFZ1"/>
<dbReference type="HAMAP" id="MF_00944">
    <property type="entry name" value="YchF_OLA1_ATPase"/>
    <property type="match status" value="1"/>
</dbReference>
<dbReference type="GO" id="GO:0005525">
    <property type="term" value="F:GTP binding"/>
    <property type="evidence" value="ECO:0007669"/>
    <property type="project" value="InterPro"/>
</dbReference>
<dbReference type="GO" id="GO:0016887">
    <property type="term" value="F:ATP hydrolysis activity"/>
    <property type="evidence" value="ECO:0007669"/>
    <property type="project" value="UniProtKB-UniRule"/>
</dbReference>
<dbReference type="Gene3D" id="1.10.150.300">
    <property type="entry name" value="TGS-like domain"/>
    <property type="match status" value="1"/>
</dbReference>
<dbReference type="GO" id="GO:0043023">
    <property type="term" value="F:ribosomal large subunit binding"/>
    <property type="evidence" value="ECO:0007669"/>
    <property type="project" value="UniProtKB-UniRule"/>
</dbReference>
<dbReference type="InterPro" id="IPR012676">
    <property type="entry name" value="TGS-like"/>
</dbReference>
<dbReference type="Gene3D" id="3.40.50.300">
    <property type="entry name" value="P-loop containing nucleotide triphosphate hydrolases"/>
    <property type="match status" value="1"/>
</dbReference>
<protein>
    <recommendedName>
        <fullName evidence="5">Ribosome-binding ATPase YchF</fullName>
    </recommendedName>
</protein>
<comment type="similarity">
    <text evidence="5">Belongs to the TRAFAC class OBG-HflX-like GTPase superfamily. OBG GTPase family. YchF/OLA1 subfamily.</text>
</comment>
<evidence type="ECO:0000313" key="7">
    <source>
        <dbReference type="Proteomes" id="UP000055047"/>
    </source>
</evidence>
<feature type="binding site" evidence="5">
    <location>
        <begin position="12"/>
        <end position="17"/>
    </location>
    <ligand>
        <name>ATP</name>
        <dbReference type="ChEBI" id="CHEBI:30616"/>
    </ligand>
</feature>
<dbReference type="InterPro" id="IPR041706">
    <property type="entry name" value="YchF_N"/>
</dbReference>
<dbReference type="GO" id="GO:0005737">
    <property type="term" value="C:cytoplasm"/>
    <property type="evidence" value="ECO:0007669"/>
    <property type="project" value="TreeGrafter"/>
</dbReference>
<dbReference type="PRINTS" id="PR00326">
    <property type="entry name" value="GTP1OBG"/>
</dbReference>
<dbReference type="PANTHER" id="PTHR23305:SF18">
    <property type="entry name" value="OBG-TYPE G DOMAIN-CONTAINING PROTEIN"/>
    <property type="match status" value="1"/>
</dbReference>
<dbReference type="GO" id="GO:0046872">
    <property type="term" value="F:metal ion binding"/>
    <property type="evidence" value="ECO:0007669"/>
    <property type="project" value="UniProtKB-KW"/>
</dbReference>
<dbReference type="PANTHER" id="PTHR23305">
    <property type="entry name" value="OBG GTPASE FAMILY"/>
    <property type="match status" value="1"/>
</dbReference>
<dbReference type="InterPro" id="IPR012675">
    <property type="entry name" value="Beta-grasp_dom_sf"/>
</dbReference>
<dbReference type="Pfam" id="PF01926">
    <property type="entry name" value="MMR_HSR1"/>
    <property type="match status" value="1"/>
</dbReference>
<proteinExistence type="inferred from homology"/>
<comment type="function">
    <text evidence="5">ATPase that binds to both the 70S ribosome and the 50S ribosomal subunit in a nucleotide-independent manner.</text>
</comment>
<dbReference type="CDD" id="cd04867">
    <property type="entry name" value="TGS_YchF_OLA1"/>
    <property type="match status" value="1"/>
</dbReference>
<keyword evidence="3 5" id="KW-0067">ATP-binding</keyword>
<dbReference type="InterPro" id="IPR023192">
    <property type="entry name" value="TGS-like_dom_sf"/>
</dbReference>
<dbReference type="SUPFAM" id="SSF52540">
    <property type="entry name" value="P-loop containing nucleoside triphosphate hydrolases"/>
    <property type="match status" value="1"/>
</dbReference>
<dbReference type="InterPro" id="IPR013029">
    <property type="entry name" value="YchF_C"/>
</dbReference>
<keyword evidence="2 5" id="KW-0547">Nucleotide-binding</keyword>
<dbReference type="CDD" id="cd01900">
    <property type="entry name" value="YchF"/>
    <property type="match status" value="1"/>
</dbReference>
<sequence>MGLNCGIVGLPNVGKSTLFNALTQTTLAEVANYPFCTIEPNAGRTIVRDARLKTLASMAGSQNTIFSQVEFVDIAGLVRGASAGEGLGNKFLGHIREVDAIMHVLRCFEDEDIQHVNNAVNPVHDAEIVEMELIMADMESVKRRIMNVAKAAKSDKTQHSQKELLEKILAALEDGRPARSVADVAPHELKHLQLLTSKPVMYVCNVEDTNAATGNALVEAVKEMAQRSGSHCCYLSAKLETDILSFEDEEMRSNFLEELGMAESGIDTAVRTIYNLLDLITFFTLGPKEARAWSIMRNTPADKAAGTIHTDFEKGFIKAETISFEDYIQCGGEAECKKAGKVRFEGRDYIVQDGDIMHFRVNK</sequence>
<dbReference type="FunFam" id="3.10.20.30:FF:000001">
    <property type="entry name" value="Ribosome-binding ATPase YchF"/>
    <property type="match status" value="1"/>
</dbReference>
<gene>
    <name evidence="5 6" type="primary">ychF</name>
    <name evidence="6" type="ORF">ANAPHAGO_00064</name>
</gene>
<evidence type="ECO:0000256" key="3">
    <source>
        <dbReference type="ARBA" id="ARBA00022840"/>
    </source>
</evidence>
<evidence type="ECO:0000256" key="1">
    <source>
        <dbReference type="ARBA" id="ARBA00022723"/>
    </source>
</evidence>
<dbReference type="Gene3D" id="3.10.20.30">
    <property type="match status" value="1"/>
</dbReference>
<dbReference type="InterPro" id="IPR006073">
    <property type="entry name" value="GTP-bd"/>
</dbReference>
<evidence type="ECO:0000256" key="2">
    <source>
        <dbReference type="ARBA" id="ARBA00022741"/>
    </source>
</evidence>
<dbReference type="Proteomes" id="UP000055047">
    <property type="component" value="Unassembled WGS sequence"/>
</dbReference>
<reference evidence="6 7" key="1">
    <citation type="submission" date="2014-09" db="EMBL/GenBank/DDBJ databases">
        <authorList>
            <person name="Loux Valentin"/>
            <person name="Dugat Thibaut"/>
        </authorList>
    </citation>
    <scope>NUCLEOTIDE SEQUENCE [LARGE SCALE GENOMIC DNA]</scope>
    <source>
        <strain evidence="6 7">BOV-10_179</strain>
    </source>
</reference>
<dbReference type="InterPro" id="IPR004396">
    <property type="entry name" value="ATPase_YchF/OLA1"/>
</dbReference>
<dbReference type="GO" id="GO:0005524">
    <property type="term" value="F:ATP binding"/>
    <property type="evidence" value="ECO:0007669"/>
    <property type="project" value="UniProtKB-UniRule"/>
</dbReference>
<keyword evidence="1" id="KW-0479">Metal-binding</keyword>
<dbReference type="SUPFAM" id="SSF81271">
    <property type="entry name" value="TGS-like"/>
    <property type="match status" value="1"/>
</dbReference>
<keyword evidence="4" id="KW-0460">Magnesium</keyword>
<dbReference type="RefSeq" id="WP_044143656.1">
    <property type="nucleotide sequence ID" value="NZ_CCXQ01000063.1"/>
</dbReference>
<evidence type="ECO:0000256" key="4">
    <source>
        <dbReference type="ARBA" id="ARBA00022842"/>
    </source>
</evidence>
<name>A0A098EFZ1_ANAPH</name>
<accession>A0A098EFZ1</accession>
<dbReference type="PIRSF" id="PIRSF006641">
    <property type="entry name" value="CHP00092"/>
    <property type="match status" value="1"/>
</dbReference>
<dbReference type="Pfam" id="PF06071">
    <property type="entry name" value="YchF-GTPase_C"/>
    <property type="match status" value="1"/>
</dbReference>
<dbReference type="FunFam" id="1.10.150.300:FF:000001">
    <property type="entry name" value="Ribosome-binding ATPase YchF"/>
    <property type="match status" value="1"/>
</dbReference>
<organism evidence="6 7">
    <name type="scientific">Anaplasma phagocytophilum</name>
    <name type="common">Ehrlichia phagocytophila</name>
    <dbReference type="NCBI Taxonomy" id="948"/>
    <lineage>
        <taxon>Bacteria</taxon>
        <taxon>Pseudomonadati</taxon>
        <taxon>Pseudomonadota</taxon>
        <taxon>Alphaproteobacteria</taxon>
        <taxon>Rickettsiales</taxon>
        <taxon>Anaplasmataceae</taxon>
        <taxon>Anaplasma</taxon>
        <taxon>phagocytophilum group</taxon>
    </lineage>
</organism>